<gene>
    <name evidence="3" type="ORF">EDS130_LOCUS6828</name>
    <name evidence="4" type="ORF">XAT740_LOCUS10489</name>
</gene>
<dbReference type="Proteomes" id="UP000663828">
    <property type="component" value="Unassembled WGS sequence"/>
</dbReference>
<protein>
    <submittedName>
        <fullName evidence="4">Uncharacterized protein</fullName>
    </submittedName>
</protein>
<feature type="compositionally biased region" description="Polar residues" evidence="1">
    <location>
        <begin position="590"/>
        <end position="600"/>
    </location>
</feature>
<reference evidence="4" key="1">
    <citation type="submission" date="2021-02" db="EMBL/GenBank/DDBJ databases">
        <authorList>
            <person name="Nowell W R."/>
        </authorList>
    </citation>
    <scope>NUCLEOTIDE SEQUENCE</scope>
</reference>
<feature type="compositionally biased region" description="Basic and acidic residues" evidence="1">
    <location>
        <begin position="507"/>
        <end position="528"/>
    </location>
</feature>
<feature type="compositionally biased region" description="Polar residues" evidence="1">
    <location>
        <begin position="761"/>
        <end position="774"/>
    </location>
</feature>
<evidence type="ECO:0000313" key="5">
    <source>
        <dbReference type="Proteomes" id="UP000663828"/>
    </source>
</evidence>
<comment type="caution">
    <text evidence="4">The sequence shown here is derived from an EMBL/GenBank/DDBJ whole genome shotgun (WGS) entry which is preliminary data.</text>
</comment>
<feature type="region of interest" description="Disordered" evidence="1">
    <location>
        <begin position="647"/>
        <end position="666"/>
    </location>
</feature>
<accession>A0A814D244</accession>
<feature type="compositionally biased region" description="Basic and acidic residues" evidence="1">
    <location>
        <begin position="452"/>
        <end position="462"/>
    </location>
</feature>
<feature type="region of interest" description="Disordered" evidence="1">
    <location>
        <begin position="712"/>
        <end position="789"/>
    </location>
</feature>
<feature type="signal peptide" evidence="2">
    <location>
        <begin position="1"/>
        <end position="23"/>
    </location>
</feature>
<evidence type="ECO:0000256" key="2">
    <source>
        <dbReference type="SAM" id="SignalP"/>
    </source>
</evidence>
<evidence type="ECO:0000313" key="3">
    <source>
        <dbReference type="EMBL" id="CAF0840872.1"/>
    </source>
</evidence>
<feature type="region of interest" description="Disordered" evidence="1">
    <location>
        <begin position="507"/>
        <end position="602"/>
    </location>
</feature>
<dbReference type="EMBL" id="CAJNOJ010000020">
    <property type="protein sequence ID" value="CAF0840872.1"/>
    <property type="molecule type" value="Genomic_DNA"/>
</dbReference>
<keyword evidence="5" id="KW-1185">Reference proteome</keyword>
<feature type="region of interest" description="Disordered" evidence="1">
    <location>
        <begin position="442"/>
        <end position="462"/>
    </location>
</feature>
<feature type="chain" id="PRO_5035683794" evidence="2">
    <location>
        <begin position="24"/>
        <end position="789"/>
    </location>
</feature>
<organism evidence="4 5">
    <name type="scientific">Adineta ricciae</name>
    <name type="common">Rotifer</name>
    <dbReference type="NCBI Taxonomy" id="249248"/>
    <lineage>
        <taxon>Eukaryota</taxon>
        <taxon>Metazoa</taxon>
        <taxon>Spiralia</taxon>
        <taxon>Gnathifera</taxon>
        <taxon>Rotifera</taxon>
        <taxon>Eurotatoria</taxon>
        <taxon>Bdelloidea</taxon>
        <taxon>Adinetida</taxon>
        <taxon>Adinetidae</taxon>
        <taxon>Adineta</taxon>
    </lineage>
</organism>
<keyword evidence="2" id="KW-0732">Signal</keyword>
<feature type="compositionally biased region" description="Pro residues" evidence="1">
    <location>
        <begin position="775"/>
        <end position="789"/>
    </location>
</feature>
<dbReference type="Proteomes" id="UP000663852">
    <property type="component" value="Unassembled WGS sequence"/>
</dbReference>
<sequence>MSTTSCFSLFLLLFIILINITSIVNLHCHDDLHGSIRLIENCRACVIYIDTNIRLAISPRTTSLSQTSSIEELAFLNERKRYRRHDPNIIIRQRCAREHDGALYGYDQTHCYCNSNRCNSDIQRCIYEIASKRYFSCYHGYDSSGNLPEISKKCRSCRIRMDTNRKYHYECLEFGQQEQSNQTHCTCQYPMCNQNLGICQRFQQKSSPPPRIHLIRYVISNVTSTKSAVTTKTTTTTTTTPMSSVTAKLSTFISTHQTNEEITTENVTLSQIANHILSMSKATKLEDYWRDQHLESLLKEITQLLTRRMPSDPPLAIVEFLQKKFPKSFKSSTDSIGIVPKPLAASLQLKTLTSVQSDTHNESMNDTQLGSQLANQSFNNGLVTMPTMGSAFTDLLKNDTGSLSQDPQISMRNLIRAGRLGEQAVKWGKNIRSDHDILEEEVLRPTKNKPTASREESGDHFAYDPMTENIQEVQTHEQPTVRQIIKYKQHLRTEKDRRLHREELAKLAQSQREKEEFYRSDLSAKPEDNQQQQQNLDEDDSVVPAAPTEKSQTKASDKPVVKSKEEEEILNDENIFRPRMQRNRQRQRNKPSTARTNAADSQRRFTRDFQLITKREDGNVICKVCGHVINDDDGQLANDFKVNSAASSARPYEPQQSSQSVQSSSAAVDDWFESSTSASVSISQSNTPHAADEQSQLFLGSMTFRRNLFQPITDDNTNMDRLASPRISESGIFARSPEPRARRPSSSQSITSPATKKHQPDTVTSPQTTRTLVQPSPPRSRPPSAPTTK</sequence>
<evidence type="ECO:0000313" key="4">
    <source>
        <dbReference type="EMBL" id="CAF0947798.1"/>
    </source>
</evidence>
<dbReference type="AlphaFoldDB" id="A0A814D244"/>
<name>A0A814D244_ADIRI</name>
<feature type="compositionally biased region" description="Basic residues" evidence="1">
    <location>
        <begin position="579"/>
        <end position="589"/>
    </location>
</feature>
<dbReference type="OrthoDB" id="10021475at2759"/>
<feature type="compositionally biased region" description="Basic and acidic residues" evidence="1">
    <location>
        <begin position="551"/>
        <end position="565"/>
    </location>
</feature>
<proteinExistence type="predicted"/>
<evidence type="ECO:0000256" key="1">
    <source>
        <dbReference type="SAM" id="MobiDB-lite"/>
    </source>
</evidence>
<feature type="compositionally biased region" description="Low complexity" evidence="1">
    <location>
        <begin position="655"/>
        <end position="666"/>
    </location>
</feature>
<dbReference type="EMBL" id="CAJNOR010000560">
    <property type="protein sequence ID" value="CAF0947798.1"/>
    <property type="molecule type" value="Genomic_DNA"/>
</dbReference>